<evidence type="ECO:0000259" key="9">
    <source>
        <dbReference type="Pfam" id="PF00361"/>
    </source>
</evidence>
<dbReference type="STRING" id="582402.Hbal_1224"/>
<dbReference type="InterPro" id="IPR003918">
    <property type="entry name" value="NADH_UbQ_OxRdtase"/>
</dbReference>
<evidence type="ECO:0000256" key="4">
    <source>
        <dbReference type="ARBA" id="ARBA00022692"/>
    </source>
</evidence>
<evidence type="ECO:0000256" key="6">
    <source>
        <dbReference type="ARBA" id="ARBA00023136"/>
    </source>
</evidence>
<evidence type="ECO:0000256" key="3">
    <source>
        <dbReference type="ARBA" id="ARBA00022475"/>
    </source>
</evidence>
<feature type="transmembrane region" description="Helical" evidence="8">
    <location>
        <begin position="293"/>
        <end position="316"/>
    </location>
</feature>
<feature type="domain" description="NADH:quinone oxidoreductase/Mrp antiporter transmembrane" evidence="9">
    <location>
        <begin position="142"/>
        <end position="436"/>
    </location>
</feature>
<dbReference type="eggNOG" id="COG0651">
    <property type="taxonomic scope" value="Bacteria"/>
</dbReference>
<comment type="similarity">
    <text evidence="2">Belongs to the CPA3 antiporters (TC 2.A.63) subunit D family.</text>
</comment>
<dbReference type="Proteomes" id="UP000002745">
    <property type="component" value="Chromosome"/>
</dbReference>
<dbReference type="PANTHER" id="PTHR42703:SF1">
    <property type="entry name" value="NA(+)_H(+) ANTIPORTER SUBUNIT D1"/>
    <property type="match status" value="1"/>
</dbReference>
<feature type="transmembrane region" description="Helical" evidence="8">
    <location>
        <begin position="424"/>
        <end position="443"/>
    </location>
</feature>
<reference evidence="11" key="1">
    <citation type="journal article" date="2011" name="J. Bacteriol.">
        <title>Genome sequences of eight morphologically diverse alphaproteobacteria.</title>
        <authorList>
            <consortium name="US DOE Joint Genome Institute"/>
            <person name="Brown P.J."/>
            <person name="Kysela D.T."/>
            <person name="Buechlein A."/>
            <person name="Hemmerich C."/>
            <person name="Brun Y.V."/>
        </authorList>
    </citation>
    <scope>NUCLEOTIDE SEQUENCE [LARGE SCALE GENOMIC DNA]</scope>
    <source>
        <strain evidence="11">ATCC 49814 / DSM 5838 / IFAM 1418</strain>
    </source>
</reference>
<feature type="transmembrane region" description="Helical" evidence="8">
    <location>
        <begin position="178"/>
        <end position="200"/>
    </location>
</feature>
<proteinExistence type="inferred from homology"/>
<feature type="transmembrane region" description="Helical" evidence="8">
    <location>
        <begin position="464"/>
        <end position="484"/>
    </location>
</feature>
<feature type="transmembrane region" description="Helical" evidence="8">
    <location>
        <begin position="88"/>
        <end position="110"/>
    </location>
</feature>
<keyword evidence="10" id="KW-0830">Ubiquinone</keyword>
<evidence type="ECO:0000256" key="5">
    <source>
        <dbReference type="ARBA" id="ARBA00022989"/>
    </source>
</evidence>
<sequence length="509" mass="54395">MFANFHLAPEALTHHAPVLLVLVPFLMATATVFAPNGRFAWGMALLTSAFTVWMAWALGADVAREGVVSYHMGGWAPPLGIEFRVDGLNTLIVILISFMALMSALFAQPAVAREIKAEKQPLFYTAYQICLAGLMGMSLTGDAFNLFVFLEISSISTYVLVALGATRDRRALTAAFNYLIMGTIGASFFVIGVGFLYAATGTLNMADIAERLNGLHDSRVVQAGFAFIIVGLGLKAAMFPLHQWLPSAYAYAPSFVTVFLSATATKAAFYALARFIFTVFDPSWDFVVASLNYVLAPAACLAILFCSFQAIFQLDVRRVLAYSSVAQVGYMLLGLSVGTAAGLSAGMFHLANHALLKGALFMAVGAAALGANVWKVSHFKGAGKKAPLTFAAFTIAGLSLMGVPLTAGFLSKWRLLEAVMINDWWWAALVIGASSFLAFFYVGRILQAVYFMEPDEGAPEIKEAPLVILFALWVLAGLNIFFGVNPSIPLGLAEAGAHAVLGIDLGGVQ</sequence>
<evidence type="ECO:0000256" key="7">
    <source>
        <dbReference type="RuleBase" id="RU000320"/>
    </source>
</evidence>
<dbReference type="KEGG" id="hba:Hbal_1224"/>
<evidence type="ECO:0000313" key="10">
    <source>
        <dbReference type="EMBL" id="ACT58916.1"/>
    </source>
</evidence>
<keyword evidence="5 8" id="KW-1133">Transmembrane helix</keyword>
<dbReference type="HOGENOM" id="CLU_007100_9_5_5"/>
<dbReference type="Pfam" id="PF00361">
    <property type="entry name" value="Proton_antipo_M"/>
    <property type="match status" value="1"/>
</dbReference>
<organism evidence="10 11">
    <name type="scientific">Hirschia baltica (strain ATCC 49814 / DSM 5838 / IFAM 1418)</name>
    <dbReference type="NCBI Taxonomy" id="582402"/>
    <lineage>
        <taxon>Bacteria</taxon>
        <taxon>Pseudomonadati</taxon>
        <taxon>Pseudomonadota</taxon>
        <taxon>Alphaproteobacteria</taxon>
        <taxon>Hyphomonadales</taxon>
        <taxon>Hyphomonadaceae</taxon>
        <taxon>Hirschia</taxon>
    </lineage>
</organism>
<dbReference type="GO" id="GO:0008137">
    <property type="term" value="F:NADH dehydrogenase (ubiquinone) activity"/>
    <property type="evidence" value="ECO:0007669"/>
    <property type="project" value="InterPro"/>
</dbReference>
<dbReference type="GO" id="GO:0042773">
    <property type="term" value="P:ATP synthesis coupled electron transport"/>
    <property type="evidence" value="ECO:0007669"/>
    <property type="project" value="InterPro"/>
</dbReference>
<feature type="transmembrane region" description="Helical" evidence="8">
    <location>
        <begin position="386"/>
        <end position="404"/>
    </location>
</feature>
<evidence type="ECO:0000256" key="2">
    <source>
        <dbReference type="ARBA" id="ARBA00005346"/>
    </source>
</evidence>
<feature type="transmembrane region" description="Helical" evidence="8">
    <location>
        <begin position="12"/>
        <end position="33"/>
    </location>
</feature>
<accession>C6XI90</accession>
<dbReference type="PANTHER" id="PTHR42703">
    <property type="entry name" value="NADH DEHYDROGENASE"/>
    <property type="match status" value="1"/>
</dbReference>
<dbReference type="EMBL" id="CP001678">
    <property type="protein sequence ID" value="ACT58916.1"/>
    <property type="molecule type" value="Genomic_DNA"/>
</dbReference>
<gene>
    <name evidence="10" type="ordered locus">Hbal_1224</name>
</gene>
<dbReference type="InterPro" id="IPR001750">
    <property type="entry name" value="ND/Mrp_TM"/>
</dbReference>
<evidence type="ECO:0000313" key="11">
    <source>
        <dbReference type="Proteomes" id="UP000002745"/>
    </source>
</evidence>
<feature type="transmembrane region" description="Helical" evidence="8">
    <location>
        <begin position="248"/>
        <end position="273"/>
    </location>
</feature>
<dbReference type="AlphaFoldDB" id="C6XI90"/>
<feature type="transmembrane region" description="Helical" evidence="8">
    <location>
        <begin position="220"/>
        <end position="241"/>
    </location>
</feature>
<keyword evidence="4 7" id="KW-0812">Transmembrane</keyword>
<feature type="transmembrane region" description="Helical" evidence="8">
    <location>
        <begin position="122"/>
        <end position="140"/>
    </location>
</feature>
<feature type="transmembrane region" description="Helical" evidence="8">
    <location>
        <begin position="146"/>
        <end position="166"/>
    </location>
</feature>
<feature type="transmembrane region" description="Helical" evidence="8">
    <location>
        <begin position="328"/>
        <end position="348"/>
    </location>
</feature>
<feature type="transmembrane region" description="Helical" evidence="8">
    <location>
        <begin position="354"/>
        <end position="374"/>
    </location>
</feature>
<keyword evidence="6 8" id="KW-0472">Membrane</keyword>
<evidence type="ECO:0000256" key="8">
    <source>
        <dbReference type="SAM" id="Phobius"/>
    </source>
</evidence>
<protein>
    <submittedName>
        <fullName evidence="10">NADH/Ubiquinone/plastoquinone (Complex I)</fullName>
    </submittedName>
</protein>
<keyword evidence="3" id="KW-1003">Cell membrane</keyword>
<dbReference type="PRINTS" id="PR01437">
    <property type="entry name" value="NUOXDRDTASE4"/>
</dbReference>
<dbReference type="GO" id="GO:0005886">
    <property type="term" value="C:plasma membrane"/>
    <property type="evidence" value="ECO:0007669"/>
    <property type="project" value="UniProtKB-SubCell"/>
</dbReference>
<feature type="transmembrane region" description="Helical" evidence="8">
    <location>
        <begin position="40"/>
        <end position="59"/>
    </location>
</feature>
<evidence type="ECO:0000256" key="1">
    <source>
        <dbReference type="ARBA" id="ARBA00004651"/>
    </source>
</evidence>
<comment type="subcellular location">
    <subcellularLocation>
        <location evidence="1">Cell membrane</location>
        <topology evidence="1">Multi-pass membrane protein</topology>
    </subcellularLocation>
    <subcellularLocation>
        <location evidence="7">Membrane</location>
        <topology evidence="7">Multi-pass membrane protein</topology>
    </subcellularLocation>
</comment>
<dbReference type="InterPro" id="IPR050586">
    <property type="entry name" value="CPA3_Na-H_Antiporter_D"/>
</dbReference>
<name>C6XI90_HIRBI</name>
<keyword evidence="11" id="KW-1185">Reference proteome</keyword>